<dbReference type="PANTHER" id="PTHR40590:SF1">
    <property type="entry name" value="CYTOPLASMIC PROTEIN"/>
    <property type="match status" value="1"/>
</dbReference>
<evidence type="ECO:0000256" key="1">
    <source>
        <dbReference type="SAM" id="SignalP"/>
    </source>
</evidence>
<name>A0ABY8FS14_9SPHN</name>
<dbReference type="InterPro" id="IPR002816">
    <property type="entry name" value="TraB/PrgY/GumN_fam"/>
</dbReference>
<dbReference type="InterPro" id="IPR047111">
    <property type="entry name" value="YbaP-like"/>
</dbReference>
<gene>
    <name evidence="2" type="ORF">P7228_13560</name>
</gene>
<reference evidence="2 3" key="1">
    <citation type="submission" date="2023-03" db="EMBL/GenBank/DDBJ databases">
        <title>Altererythrobacter sp. CAU 1644 isolated from sand.</title>
        <authorList>
            <person name="Kim W."/>
        </authorList>
    </citation>
    <scope>NUCLEOTIDE SEQUENCE [LARGE SCALE GENOMIC DNA]</scope>
    <source>
        <strain evidence="2 3">CAU 1644</strain>
    </source>
</reference>
<protein>
    <submittedName>
        <fullName evidence="2">TraB/GumN family protein</fullName>
    </submittedName>
</protein>
<accession>A0ABY8FS14</accession>
<sequence>MRKTPSKRSAALAAALIFSSTSALAEDAAATVETIETAPTGPALWKAADEDTTIYLFGTVHALPEDVKWFDGEIAEALASSEAVVTEIEMDEAMAASMQQLVMSKGILPEDVTLRSLLDEEQKAAFETAMGKIGIPVAGFDRFEPWYAGMMMSMLPLMQQGYSPDSGVEAVILREAGEREKGSLETIEFQIGLFDGLPQDAQIDFLIEASNNVDKIKDQLDAMVAEWVEGDAVELAKLMNEGFTDEALTEALLYSRNRNWAEWIDTRLDTPGTVFMAVGAGHLAGEQSVQDALAARGIEVERVR</sequence>
<proteinExistence type="predicted"/>
<organism evidence="2 3">
    <name type="scientific">Altererythrobacter arenosus</name>
    <dbReference type="NCBI Taxonomy" id="3032592"/>
    <lineage>
        <taxon>Bacteria</taxon>
        <taxon>Pseudomonadati</taxon>
        <taxon>Pseudomonadota</taxon>
        <taxon>Alphaproteobacteria</taxon>
        <taxon>Sphingomonadales</taxon>
        <taxon>Erythrobacteraceae</taxon>
        <taxon>Altererythrobacter</taxon>
    </lineage>
</organism>
<dbReference type="CDD" id="cd14789">
    <property type="entry name" value="Tiki"/>
    <property type="match status" value="1"/>
</dbReference>
<dbReference type="Proteomes" id="UP001215827">
    <property type="component" value="Chromosome"/>
</dbReference>
<feature type="chain" id="PRO_5046055239" evidence="1">
    <location>
        <begin position="26"/>
        <end position="304"/>
    </location>
</feature>
<feature type="signal peptide" evidence="1">
    <location>
        <begin position="1"/>
        <end position="25"/>
    </location>
</feature>
<keyword evidence="1" id="KW-0732">Signal</keyword>
<dbReference type="PANTHER" id="PTHR40590">
    <property type="entry name" value="CYTOPLASMIC PROTEIN-RELATED"/>
    <property type="match status" value="1"/>
</dbReference>
<evidence type="ECO:0000313" key="3">
    <source>
        <dbReference type="Proteomes" id="UP001215827"/>
    </source>
</evidence>
<dbReference type="Pfam" id="PF01963">
    <property type="entry name" value="TraB_PrgY_gumN"/>
    <property type="match status" value="1"/>
</dbReference>
<dbReference type="RefSeq" id="WP_278015764.1">
    <property type="nucleotide sequence ID" value="NZ_CP121106.1"/>
</dbReference>
<dbReference type="EMBL" id="CP121106">
    <property type="protein sequence ID" value="WFL77005.1"/>
    <property type="molecule type" value="Genomic_DNA"/>
</dbReference>
<keyword evidence="3" id="KW-1185">Reference proteome</keyword>
<evidence type="ECO:0000313" key="2">
    <source>
        <dbReference type="EMBL" id="WFL77005.1"/>
    </source>
</evidence>